<dbReference type="Gene3D" id="1.10.630.10">
    <property type="entry name" value="Cytochrome P450"/>
    <property type="match status" value="1"/>
</dbReference>
<comment type="cofactor">
    <cofactor evidence="5">
        <name>heme</name>
        <dbReference type="ChEBI" id="CHEBI:30413"/>
    </cofactor>
</comment>
<dbReference type="EMBL" id="KV749005">
    <property type="protein sequence ID" value="OCL11699.1"/>
    <property type="molecule type" value="Genomic_DNA"/>
</dbReference>
<dbReference type="OrthoDB" id="1055148at2759"/>
<reference evidence="6 7" key="1">
    <citation type="journal article" date="2016" name="Nat. Commun.">
        <title>Ectomycorrhizal ecology is imprinted in the genome of the dominant symbiotic fungus Cenococcum geophilum.</title>
        <authorList>
            <consortium name="DOE Joint Genome Institute"/>
            <person name="Peter M."/>
            <person name="Kohler A."/>
            <person name="Ohm R.A."/>
            <person name="Kuo A."/>
            <person name="Krutzmann J."/>
            <person name="Morin E."/>
            <person name="Arend M."/>
            <person name="Barry K.W."/>
            <person name="Binder M."/>
            <person name="Choi C."/>
            <person name="Clum A."/>
            <person name="Copeland A."/>
            <person name="Grisel N."/>
            <person name="Haridas S."/>
            <person name="Kipfer T."/>
            <person name="LaButti K."/>
            <person name="Lindquist E."/>
            <person name="Lipzen A."/>
            <person name="Maire R."/>
            <person name="Meier B."/>
            <person name="Mihaltcheva S."/>
            <person name="Molinier V."/>
            <person name="Murat C."/>
            <person name="Poggeler S."/>
            <person name="Quandt C.A."/>
            <person name="Sperisen C."/>
            <person name="Tritt A."/>
            <person name="Tisserant E."/>
            <person name="Crous P.W."/>
            <person name="Henrissat B."/>
            <person name="Nehls U."/>
            <person name="Egli S."/>
            <person name="Spatafora J.W."/>
            <person name="Grigoriev I.V."/>
            <person name="Martin F.M."/>
        </authorList>
    </citation>
    <scope>NUCLEOTIDE SEQUENCE [LARGE SCALE GENOMIC DNA]</scope>
    <source>
        <strain evidence="6 7">CBS 207.34</strain>
    </source>
</reference>
<keyword evidence="7" id="KW-1185">Reference proteome</keyword>
<name>A0A8E2JW10_9PEZI</name>
<keyword evidence="5" id="KW-0349">Heme</keyword>
<dbReference type="InterPro" id="IPR036396">
    <property type="entry name" value="Cyt_P450_sf"/>
</dbReference>
<evidence type="ECO:0000313" key="6">
    <source>
        <dbReference type="EMBL" id="OCL11699.1"/>
    </source>
</evidence>
<evidence type="ECO:0000256" key="4">
    <source>
        <dbReference type="ARBA" id="ARBA00023004"/>
    </source>
</evidence>
<keyword evidence="4 5" id="KW-0408">Iron</keyword>
<dbReference type="InterPro" id="IPR001128">
    <property type="entry name" value="Cyt_P450"/>
</dbReference>
<comment type="similarity">
    <text evidence="1">Belongs to the cytochrome P450 family.</text>
</comment>
<evidence type="ECO:0000256" key="5">
    <source>
        <dbReference type="PIRSR" id="PIRSR602401-1"/>
    </source>
</evidence>
<dbReference type="AlphaFoldDB" id="A0A8E2JW10"/>
<dbReference type="PANTHER" id="PTHR46300">
    <property type="entry name" value="P450, PUTATIVE (EUROFUNG)-RELATED-RELATED"/>
    <property type="match status" value="1"/>
</dbReference>
<evidence type="ECO:0000256" key="1">
    <source>
        <dbReference type="ARBA" id="ARBA00010617"/>
    </source>
</evidence>
<dbReference type="PANTHER" id="PTHR46300:SF9">
    <property type="entry name" value="P450, PUTATIVE-RELATED"/>
    <property type="match status" value="1"/>
</dbReference>
<protein>
    <submittedName>
        <fullName evidence="6">Putative cytochrome P450 phenylacetate 2-hydroxylase</fullName>
    </submittedName>
</protein>
<dbReference type="InterPro" id="IPR050364">
    <property type="entry name" value="Cytochrome_P450_fung"/>
</dbReference>
<keyword evidence="2 5" id="KW-0479">Metal-binding</keyword>
<proteinExistence type="inferred from homology"/>
<dbReference type="PRINTS" id="PR00463">
    <property type="entry name" value="EP450I"/>
</dbReference>
<dbReference type="GO" id="GO:0020037">
    <property type="term" value="F:heme binding"/>
    <property type="evidence" value="ECO:0007669"/>
    <property type="project" value="InterPro"/>
</dbReference>
<dbReference type="GO" id="GO:0004497">
    <property type="term" value="F:monooxygenase activity"/>
    <property type="evidence" value="ECO:0007669"/>
    <property type="project" value="InterPro"/>
</dbReference>
<dbReference type="SUPFAM" id="SSF48264">
    <property type="entry name" value="Cytochrome P450"/>
    <property type="match status" value="1"/>
</dbReference>
<evidence type="ECO:0000313" key="7">
    <source>
        <dbReference type="Proteomes" id="UP000250140"/>
    </source>
</evidence>
<accession>A0A8E2JW10</accession>
<evidence type="ECO:0000256" key="2">
    <source>
        <dbReference type="ARBA" id="ARBA00022723"/>
    </source>
</evidence>
<feature type="binding site" description="axial binding residue" evidence="5">
    <location>
        <position position="445"/>
    </location>
    <ligand>
        <name>heme</name>
        <dbReference type="ChEBI" id="CHEBI:30413"/>
    </ligand>
    <ligandPart>
        <name>Fe</name>
        <dbReference type="ChEBI" id="CHEBI:18248"/>
    </ligandPart>
</feature>
<keyword evidence="3" id="KW-0560">Oxidoreductase</keyword>
<gene>
    <name evidence="6" type="ORF">AOQ84DRAFT_335467</name>
</gene>
<dbReference type="Pfam" id="PF00067">
    <property type="entry name" value="p450"/>
    <property type="match status" value="1"/>
</dbReference>
<sequence>MSIEFILGLLTIGIYLVIRYLNSVDTPKIQGLPQVPGVPVFGNLFQLGSYHHVTAQKLAKKYGPVFQVRMGNRRVVFVNTFESVKDIWIGQQTAMMSRPILHTFHKIISSDGKAIFNSESFTVGTSPWDTSCKNRKKAIATAMNRPKVQSYMPFIDLEVMESLKEILRDSNDGDINVKPYIQRIALNMSLSTNFGYRIGGTIGDHLLKEITTVEAAMAFYRSTSSNWQDYVPLLRLFSKRTSEAGIWKVRRQKYMSDLHDLLKQKIVEGTDKPCISGGILKDPDSKGLNETEIKSIGFSIVAGGLDTLPGNLIMAIAYFSSEHGSEIQRRAYEEIMKVYPDGNAWEMCVEDGEKVAYITALTKEILRFWSSVPVGLPRVNISPVYWKGVKIPSGTTFLLNTYAANYDPEHFEHPEKFMPERYLGDSAAANAGIPHYTYGAGLRMCAGYQLANREFYVFLVRLIVSFEVIPPKDPKDRPILNAVECSAVPTSLTLVPKPFKVGFKPRDRSQMERWISKSEAITSHLL</sequence>
<dbReference type="GO" id="GO:0005506">
    <property type="term" value="F:iron ion binding"/>
    <property type="evidence" value="ECO:0007669"/>
    <property type="project" value="InterPro"/>
</dbReference>
<dbReference type="GO" id="GO:0016705">
    <property type="term" value="F:oxidoreductase activity, acting on paired donors, with incorporation or reduction of molecular oxygen"/>
    <property type="evidence" value="ECO:0007669"/>
    <property type="project" value="InterPro"/>
</dbReference>
<evidence type="ECO:0000256" key="3">
    <source>
        <dbReference type="ARBA" id="ARBA00023002"/>
    </source>
</evidence>
<organism evidence="6 7">
    <name type="scientific">Glonium stellatum</name>
    <dbReference type="NCBI Taxonomy" id="574774"/>
    <lineage>
        <taxon>Eukaryota</taxon>
        <taxon>Fungi</taxon>
        <taxon>Dikarya</taxon>
        <taxon>Ascomycota</taxon>
        <taxon>Pezizomycotina</taxon>
        <taxon>Dothideomycetes</taxon>
        <taxon>Pleosporomycetidae</taxon>
        <taxon>Gloniales</taxon>
        <taxon>Gloniaceae</taxon>
        <taxon>Glonium</taxon>
    </lineage>
</organism>
<dbReference type="InterPro" id="IPR002401">
    <property type="entry name" value="Cyt_P450_E_grp-I"/>
</dbReference>
<dbReference type="Proteomes" id="UP000250140">
    <property type="component" value="Unassembled WGS sequence"/>
</dbReference>